<dbReference type="Proteomes" id="UP000467840">
    <property type="component" value="Chromosome 8"/>
</dbReference>
<name>A0A6A6KIE7_HEVBR</name>
<dbReference type="InterPro" id="IPR021131">
    <property type="entry name" value="Ribosomal_uL15/eL18"/>
</dbReference>
<protein>
    <recommendedName>
        <fullName evidence="6">Large ribosomal subunit protein uL15/eL18 domain-containing protein</fullName>
    </recommendedName>
</protein>
<dbReference type="PANTHER" id="PTHR11721">
    <property type="entry name" value="60S RIBOSOMAL PROTEIN L27A"/>
    <property type="match status" value="1"/>
</dbReference>
<feature type="region of interest" description="Disordered" evidence="5">
    <location>
        <begin position="172"/>
        <end position="191"/>
    </location>
</feature>
<dbReference type="Pfam" id="PF00828">
    <property type="entry name" value="Ribosomal_L27A"/>
    <property type="match status" value="1"/>
</dbReference>
<keyword evidence="3 4" id="KW-0687">Ribonucleoprotein</keyword>
<feature type="domain" description="Large ribosomal subunit protein uL15/eL18" evidence="6">
    <location>
        <begin position="232"/>
        <end position="277"/>
    </location>
</feature>
<dbReference type="PROSITE" id="PS00475">
    <property type="entry name" value="RIBOSOMAL_L15"/>
    <property type="match status" value="1"/>
</dbReference>
<evidence type="ECO:0000313" key="7">
    <source>
        <dbReference type="EMBL" id="KAF2288517.1"/>
    </source>
</evidence>
<accession>A0A6A6KIE7</accession>
<evidence type="ECO:0000313" key="8">
    <source>
        <dbReference type="Proteomes" id="UP000467840"/>
    </source>
</evidence>
<dbReference type="GO" id="GO:0022625">
    <property type="term" value="C:cytosolic large ribosomal subunit"/>
    <property type="evidence" value="ECO:0007669"/>
    <property type="project" value="TreeGrafter"/>
</dbReference>
<dbReference type="SUPFAM" id="SSF52080">
    <property type="entry name" value="Ribosomal proteins L15p and L18e"/>
    <property type="match status" value="1"/>
</dbReference>
<dbReference type="GO" id="GO:0003729">
    <property type="term" value="F:mRNA binding"/>
    <property type="evidence" value="ECO:0007669"/>
    <property type="project" value="UniProtKB-ARBA"/>
</dbReference>
<comment type="similarity">
    <text evidence="1 4">Belongs to the universal ribosomal protein uL15 family.</text>
</comment>
<keyword evidence="8" id="KW-1185">Reference proteome</keyword>
<evidence type="ECO:0000256" key="2">
    <source>
        <dbReference type="ARBA" id="ARBA00022980"/>
    </source>
</evidence>
<dbReference type="PANTHER" id="PTHR11721:SF3">
    <property type="entry name" value="LARGE RIBOSOMAL SUBUNIT PROTEIN UL15"/>
    <property type="match status" value="1"/>
</dbReference>
<evidence type="ECO:0000259" key="6">
    <source>
        <dbReference type="Pfam" id="PF00828"/>
    </source>
</evidence>
<dbReference type="InterPro" id="IPR036227">
    <property type="entry name" value="Ribosomal_uL15/eL18_sf"/>
</dbReference>
<keyword evidence="2 4" id="KW-0689">Ribosomal protein</keyword>
<evidence type="ECO:0000256" key="3">
    <source>
        <dbReference type="ARBA" id="ARBA00023274"/>
    </source>
</evidence>
<dbReference type="EMBL" id="JAAGAX010000016">
    <property type="protein sequence ID" value="KAF2288517.1"/>
    <property type="molecule type" value="Genomic_DNA"/>
</dbReference>
<evidence type="ECO:0000256" key="1">
    <source>
        <dbReference type="ARBA" id="ARBA00007320"/>
    </source>
</evidence>
<dbReference type="GO" id="GO:0003735">
    <property type="term" value="F:structural constituent of ribosome"/>
    <property type="evidence" value="ECO:0007669"/>
    <property type="project" value="InterPro"/>
</dbReference>
<evidence type="ECO:0000256" key="5">
    <source>
        <dbReference type="SAM" id="MobiDB-lite"/>
    </source>
</evidence>
<dbReference type="AlphaFoldDB" id="A0A6A6KIE7"/>
<organism evidence="7 8">
    <name type="scientific">Hevea brasiliensis</name>
    <name type="common">Para rubber tree</name>
    <name type="synonym">Siphonia brasiliensis</name>
    <dbReference type="NCBI Taxonomy" id="3981"/>
    <lineage>
        <taxon>Eukaryota</taxon>
        <taxon>Viridiplantae</taxon>
        <taxon>Streptophyta</taxon>
        <taxon>Embryophyta</taxon>
        <taxon>Tracheophyta</taxon>
        <taxon>Spermatophyta</taxon>
        <taxon>Magnoliopsida</taxon>
        <taxon>eudicotyledons</taxon>
        <taxon>Gunneridae</taxon>
        <taxon>Pentapetalae</taxon>
        <taxon>rosids</taxon>
        <taxon>fabids</taxon>
        <taxon>Malpighiales</taxon>
        <taxon>Euphorbiaceae</taxon>
        <taxon>Crotonoideae</taxon>
        <taxon>Micrandreae</taxon>
        <taxon>Hevea</taxon>
    </lineage>
</organism>
<evidence type="ECO:0000256" key="4">
    <source>
        <dbReference type="RuleBase" id="RU003888"/>
    </source>
</evidence>
<dbReference type="Gene3D" id="3.100.10.10">
    <property type="match status" value="1"/>
</dbReference>
<dbReference type="InterPro" id="IPR001196">
    <property type="entry name" value="Ribosomal_uL15_CS"/>
</dbReference>
<sequence>MRFKFLLMESSGDAFDASAFEGIRPGILAGIVNGFKAGKEEQTTDTTPTPQSNFSHLEDIFSKPRYSESSPAVTDIQEAVEYSADDIEIDESILPTVTTLQEVKNINREDTEREQLLGKAGDMKPGLRILEEIIAQYRKDGDALSVAAQARNKVVDRHEKLEPLGKMTTRFKKNRKKRGHVSAGHGRIGKHRKHPEVAVMPEACITTGSSSTSTILGILERSEVKDKASKDNVPMIDVTQYGYFKVLGKGALPDNKPVVVKAKLVSKIAEKKIKENGSARASHAETTEESLNFAIQHAKTKGLCKNGDSVVALHRVGTAEITFVSASSLIKDVKSDWATLVCNLPQEEGPHCRAVFPFLNSPIHVLQFATSGAKLAVGFECGRMDFKFDVSISHGSA</sequence>
<gene>
    <name evidence="7" type="ORF">GH714_008110</name>
</gene>
<dbReference type="Gene3D" id="3.40.1380.20">
    <property type="entry name" value="Pyruvate kinase, C-terminal domain"/>
    <property type="match status" value="1"/>
</dbReference>
<dbReference type="InterPro" id="IPR036918">
    <property type="entry name" value="Pyrv_Knase_C_sf"/>
</dbReference>
<dbReference type="GO" id="GO:0006412">
    <property type="term" value="P:translation"/>
    <property type="evidence" value="ECO:0007669"/>
    <property type="project" value="InterPro"/>
</dbReference>
<comment type="caution">
    <text evidence="7">The sequence shown here is derived from an EMBL/GenBank/DDBJ whole genome shotgun (WGS) entry which is preliminary data.</text>
</comment>
<proteinExistence type="inferred from homology"/>
<reference evidence="7 8" key="1">
    <citation type="journal article" date="2020" name="Mol. Plant">
        <title>The Chromosome-Based Rubber Tree Genome Provides New Insights into Spurge Genome Evolution and Rubber Biosynthesis.</title>
        <authorList>
            <person name="Liu J."/>
            <person name="Shi C."/>
            <person name="Shi C.C."/>
            <person name="Li W."/>
            <person name="Zhang Q.J."/>
            <person name="Zhang Y."/>
            <person name="Li K."/>
            <person name="Lu H.F."/>
            <person name="Shi C."/>
            <person name="Zhu S.T."/>
            <person name="Xiao Z.Y."/>
            <person name="Nan H."/>
            <person name="Yue Y."/>
            <person name="Zhu X.G."/>
            <person name="Wu Y."/>
            <person name="Hong X.N."/>
            <person name="Fan G.Y."/>
            <person name="Tong Y."/>
            <person name="Zhang D."/>
            <person name="Mao C.L."/>
            <person name="Liu Y.L."/>
            <person name="Hao S.J."/>
            <person name="Liu W.Q."/>
            <person name="Lv M.Q."/>
            <person name="Zhang H.B."/>
            <person name="Liu Y."/>
            <person name="Hu-Tang G.R."/>
            <person name="Wang J.P."/>
            <person name="Wang J.H."/>
            <person name="Sun Y.H."/>
            <person name="Ni S.B."/>
            <person name="Chen W.B."/>
            <person name="Zhang X.C."/>
            <person name="Jiao Y.N."/>
            <person name="Eichler E.E."/>
            <person name="Li G.H."/>
            <person name="Liu X."/>
            <person name="Gao L.Z."/>
        </authorList>
    </citation>
    <scope>NUCLEOTIDE SEQUENCE [LARGE SCALE GENOMIC DNA]</scope>
    <source>
        <strain evidence="8">cv. GT1</strain>
        <tissue evidence="7">Leaf</tissue>
    </source>
</reference>